<evidence type="ECO:0000313" key="2">
    <source>
        <dbReference type="EMBL" id="MEW9266013.1"/>
    </source>
</evidence>
<reference evidence="2 3" key="1">
    <citation type="submission" date="2024-07" db="EMBL/GenBank/DDBJ databases">
        <authorList>
            <person name="Thanompreechachai J."/>
            <person name="Duangmal K."/>
        </authorList>
    </citation>
    <scope>NUCLEOTIDE SEQUENCE [LARGE SCALE GENOMIC DNA]</scope>
    <source>
        <strain evidence="2 3">KCTC 19886</strain>
    </source>
</reference>
<keyword evidence="3" id="KW-1185">Reference proteome</keyword>
<name>A0ABV3P8Q4_9ACTN</name>
<gene>
    <name evidence="2" type="ORF">AB1207_14765</name>
</gene>
<evidence type="ECO:0008006" key="4">
    <source>
        <dbReference type="Google" id="ProtNLM"/>
    </source>
</evidence>
<dbReference type="RefSeq" id="WP_367639146.1">
    <property type="nucleotide sequence ID" value="NZ_JBFNQN010000010.1"/>
</dbReference>
<protein>
    <recommendedName>
        <fullName evidence="4">Integral membrane protein</fullName>
    </recommendedName>
</protein>
<keyword evidence="1" id="KW-0472">Membrane</keyword>
<comment type="caution">
    <text evidence="2">The sequence shown here is derived from an EMBL/GenBank/DDBJ whole genome shotgun (WGS) entry which is preliminary data.</text>
</comment>
<feature type="transmembrane region" description="Helical" evidence="1">
    <location>
        <begin position="18"/>
        <end position="41"/>
    </location>
</feature>
<feature type="transmembrane region" description="Helical" evidence="1">
    <location>
        <begin position="108"/>
        <end position="129"/>
    </location>
</feature>
<feature type="transmembrane region" description="Helical" evidence="1">
    <location>
        <begin position="53"/>
        <end position="73"/>
    </location>
</feature>
<dbReference type="Proteomes" id="UP001555826">
    <property type="component" value="Unassembled WGS sequence"/>
</dbReference>
<accession>A0ABV3P8Q4</accession>
<evidence type="ECO:0000313" key="3">
    <source>
        <dbReference type="Proteomes" id="UP001555826"/>
    </source>
</evidence>
<keyword evidence="1" id="KW-1133">Transmembrane helix</keyword>
<sequence>MPSVPAPKAATHRPRPPLLTAIAVVVGVEVLLLLAGAAYLVHGLVVEGSRAPLAGLSVVLLAVVFAAGLAFCARGLLQRATWARSPLVVWQVLQIAAGLPAFTGGSPWLGALLVVPALAVGVGLFLPSVSDEVGR</sequence>
<evidence type="ECO:0000256" key="1">
    <source>
        <dbReference type="SAM" id="Phobius"/>
    </source>
</evidence>
<organism evidence="2 3">
    <name type="scientific">Kineococcus endophyticus</name>
    <dbReference type="NCBI Taxonomy" id="1181883"/>
    <lineage>
        <taxon>Bacteria</taxon>
        <taxon>Bacillati</taxon>
        <taxon>Actinomycetota</taxon>
        <taxon>Actinomycetes</taxon>
        <taxon>Kineosporiales</taxon>
        <taxon>Kineosporiaceae</taxon>
        <taxon>Kineococcus</taxon>
    </lineage>
</organism>
<feature type="transmembrane region" description="Helical" evidence="1">
    <location>
        <begin position="85"/>
        <end position="102"/>
    </location>
</feature>
<keyword evidence="1" id="KW-0812">Transmembrane</keyword>
<proteinExistence type="predicted"/>
<dbReference type="EMBL" id="JBFNQN010000010">
    <property type="protein sequence ID" value="MEW9266013.1"/>
    <property type="molecule type" value="Genomic_DNA"/>
</dbReference>